<name>A0A561P3Y7_9BACT</name>
<comment type="subcellular location">
    <subcellularLocation>
        <location evidence="1">Cytoplasm</location>
    </subcellularLocation>
</comment>
<accession>A0A561P3Y7</accession>
<evidence type="ECO:0000256" key="5">
    <source>
        <dbReference type="ARBA" id="ARBA00022884"/>
    </source>
</evidence>
<evidence type="ECO:0000256" key="6">
    <source>
        <dbReference type="ARBA" id="ARBA00023274"/>
    </source>
</evidence>
<dbReference type="Proteomes" id="UP000320811">
    <property type="component" value="Unassembled WGS sequence"/>
</dbReference>
<dbReference type="PANTHER" id="PTHR14202">
    <property type="entry name" value="60 KDA RIBONUCLEOPROTEIN SSA/RO"/>
    <property type="match status" value="1"/>
</dbReference>
<evidence type="ECO:0000256" key="4">
    <source>
        <dbReference type="ARBA" id="ARBA00022723"/>
    </source>
</evidence>
<dbReference type="OrthoDB" id="208855at2"/>
<evidence type="ECO:0000259" key="7">
    <source>
        <dbReference type="PROSITE" id="PS50988"/>
    </source>
</evidence>
<dbReference type="PANTHER" id="PTHR14202:SF0">
    <property type="entry name" value="RNA-BINDING PROTEIN RO60"/>
    <property type="match status" value="1"/>
</dbReference>
<comment type="caution">
    <text evidence="8">The sequence shown here is derived from an EMBL/GenBank/DDBJ whole genome shotgun (WGS) entry which is preliminary data.</text>
</comment>
<evidence type="ECO:0000256" key="1">
    <source>
        <dbReference type="ARBA" id="ARBA00004496"/>
    </source>
</evidence>
<dbReference type="GO" id="GO:0005737">
    <property type="term" value="C:cytoplasm"/>
    <property type="evidence" value="ECO:0007669"/>
    <property type="project" value="UniProtKB-SubCell"/>
</dbReference>
<dbReference type="SUPFAM" id="SSF53300">
    <property type="entry name" value="vWA-like"/>
    <property type="match status" value="1"/>
</dbReference>
<dbReference type="GO" id="GO:1990904">
    <property type="term" value="C:ribonucleoprotein complex"/>
    <property type="evidence" value="ECO:0007669"/>
    <property type="project" value="UniProtKB-KW"/>
</dbReference>
<keyword evidence="4" id="KW-0479">Metal-binding</keyword>
<dbReference type="Gene3D" id="3.40.50.410">
    <property type="entry name" value="von Willebrand factor, type A domain"/>
    <property type="match status" value="1"/>
</dbReference>
<keyword evidence="6" id="KW-0687">Ribonucleoprotein</keyword>
<feature type="domain" description="TROVE" evidence="7">
    <location>
        <begin position="19"/>
        <end position="325"/>
    </location>
</feature>
<dbReference type="AlphaFoldDB" id="A0A561P3Y7"/>
<dbReference type="InterPro" id="IPR036465">
    <property type="entry name" value="vWFA_dom_sf"/>
</dbReference>
<dbReference type="GO" id="GO:0003723">
    <property type="term" value="F:RNA binding"/>
    <property type="evidence" value="ECO:0007669"/>
    <property type="project" value="UniProtKB-KW"/>
</dbReference>
<dbReference type="InterPro" id="IPR037214">
    <property type="entry name" value="TROVE_dom_sf"/>
</dbReference>
<evidence type="ECO:0000256" key="2">
    <source>
        <dbReference type="ARBA" id="ARBA00007814"/>
    </source>
</evidence>
<proteinExistence type="inferred from homology"/>
<gene>
    <name evidence="8" type="ORF">FHW36_11377</name>
</gene>
<dbReference type="EMBL" id="VIWO01000013">
    <property type="protein sequence ID" value="TWF32823.1"/>
    <property type="molecule type" value="Genomic_DNA"/>
</dbReference>
<keyword evidence="9" id="KW-1185">Reference proteome</keyword>
<reference evidence="8 9" key="1">
    <citation type="submission" date="2019-06" db="EMBL/GenBank/DDBJ databases">
        <title>Sorghum-associated microbial communities from plants grown in Nebraska, USA.</title>
        <authorList>
            <person name="Schachtman D."/>
        </authorList>
    </citation>
    <scope>NUCLEOTIDE SEQUENCE [LARGE SCALE GENOMIC DNA]</scope>
    <source>
        <strain evidence="8 9">1209</strain>
    </source>
</reference>
<dbReference type="RefSeq" id="WP_145674617.1">
    <property type="nucleotide sequence ID" value="NZ_VIWO01000013.1"/>
</dbReference>
<dbReference type="GO" id="GO:0046872">
    <property type="term" value="F:metal ion binding"/>
    <property type="evidence" value="ECO:0007669"/>
    <property type="project" value="UniProtKB-KW"/>
</dbReference>
<organism evidence="8 9">
    <name type="scientific">Chitinophaga polysaccharea</name>
    <dbReference type="NCBI Taxonomy" id="1293035"/>
    <lineage>
        <taxon>Bacteria</taxon>
        <taxon>Pseudomonadati</taxon>
        <taxon>Bacteroidota</taxon>
        <taxon>Chitinophagia</taxon>
        <taxon>Chitinophagales</taxon>
        <taxon>Chitinophagaceae</taxon>
        <taxon>Chitinophaga</taxon>
    </lineage>
</organism>
<sequence length="514" mass="58290">MKFNTTHWLHTAKAEYFQPRNHEGAAAYAMSPEMELYSSVVTASFNDQFYETGDERMNRMYELIAQTDPVFVAKLAIYAREKMYLRSVPLAMAVLLGFHHSGDALVSTTVRRVVQRADEITELLACYAKINYRGHTKKLHQLSKQIQKGLAQAFNKFDEYQFAKYDRKGAVTLRDALFLVHPKAKDEAQQQLFNKIAQRELATPYTWETTLSALGQQTFKSDQAKKDAFCRTWEMLISTNALGYMATLRNLRNMLAHDVSKAHIKQVCAYLSDEAAVLSSKQLPFRFLAAYRELKSVQHGMTGMLQEALETALKISVQHLKGFDANTKVVVACDVSGSMQQPVSPRSKILCYDIGLILGMLLQYKSAHVLCGMFGDTWKTIALSGKNILANIDEFYRREGEVGYATNGHKVLEDLIKRKYVADKIMFFTDCQLWDSQREALGDSQIGAQWIEYKKIAPRAKLYLFDLGGYGKAPLNIHDKDIHLIGGWSDKVFEVLEALEKGEDALAHIQRTTL</sequence>
<evidence type="ECO:0000313" key="9">
    <source>
        <dbReference type="Proteomes" id="UP000320811"/>
    </source>
</evidence>
<protein>
    <submittedName>
        <fullName evidence="8">TROVE domain-containing protein</fullName>
    </submittedName>
</protein>
<keyword evidence="3" id="KW-0963">Cytoplasm</keyword>
<dbReference type="Pfam" id="PF05731">
    <property type="entry name" value="TROVE"/>
    <property type="match status" value="2"/>
</dbReference>
<dbReference type="InterPro" id="IPR040322">
    <property type="entry name" value="TROVE2"/>
</dbReference>
<keyword evidence="5" id="KW-0694">RNA-binding</keyword>
<dbReference type="PROSITE" id="PS50988">
    <property type="entry name" value="TROVE"/>
    <property type="match status" value="1"/>
</dbReference>
<evidence type="ECO:0000256" key="3">
    <source>
        <dbReference type="ARBA" id="ARBA00022490"/>
    </source>
</evidence>
<dbReference type="InterPro" id="IPR008858">
    <property type="entry name" value="TROVE_dom"/>
</dbReference>
<dbReference type="SUPFAM" id="SSF140864">
    <property type="entry name" value="TROVE domain-like"/>
    <property type="match status" value="1"/>
</dbReference>
<comment type="similarity">
    <text evidence="2">Belongs to the Ro 60 kDa family.</text>
</comment>
<evidence type="ECO:0000313" key="8">
    <source>
        <dbReference type="EMBL" id="TWF32823.1"/>
    </source>
</evidence>